<evidence type="ECO:0000313" key="3">
    <source>
        <dbReference type="EMBL" id="NOU77161.1"/>
    </source>
</evidence>
<dbReference type="Gene3D" id="2.70.98.50">
    <property type="entry name" value="putative glycoside hydrolase family protein from bacillus halodurans"/>
    <property type="match status" value="1"/>
</dbReference>
<dbReference type="NCBIfam" id="NF047446">
    <property type="entry name" value="barrel_OmpL47"/>
    <property type="match status" value="1"/>
</dbReference>
<accession>A0ABX1YAQ2</accession>
<dbReference type="PANTHER" id="PTHR31084:SF0">
    <property type="entry name" value="ALPHA-L-FUCOSIDASE 2"/>
    <property type="match status" value="1"/>
</dbReference>
<dbReference type="InterPro" id="IPR058094">
    <property type="entry name" value="Ig-like_OmpL47-like"/>
</dbReference>
<dbReference type="Proteomes" id="UP000616779">
    <property type="component" value="Unassembled WGS sequence"/>
</dbReference>
<dbReference type="PANTHER" id="PTHR31084">
    <property type="entry name" value="ALPHA-L-FUCOSIDASE 2"/>
    <property type="match status" value="1"/>
</dbReference>
<dbReference type="Gene3D" id="2.60.40.1180">
    <property type="entry name" value="Golgi alpha-mannosidase II"/>
    <property type="match status" value="1"/>
</dbReference>
<proteinExistence type="predicted"/>
<keyword evidence="1" id="KW-0732">Signal</keyword>
<dbReference type="SMART" id="SM00635">
    <property type="entry name" value="BID_2"/>
    <property type="match status" value="1"/>
</dbReference>
<dbReference type="InterPro" id="IPR013780">
    <property type="entry name" value="Glyco_hydro_b"/>
</dbReference>
<evidence type="ECO:0000256" key="1">
    <source>
        <dbReference type="SAM" id="SignalP"/>
    </source>
</evidence>
<dbReference type="InterPro" id="IPR054363">
    <property type="entry name" value="GH95_cat"/>
</dbReference>
<keyword evidence="4" id="KW-1185">Reference proteome</keyword>
<feature type="signal peptide" evidence="1">
    <location>
        <begin position="1"/>
        <end position="23"/>
    </location>
</feature>
<dbReference type="Gene3D" id="2.60.40.10">
    <property type="entry name" value="Immunoglobulins"/>
    <property type="match status" value="1"/>
</dbReference>
<sequence>MSNFSRKILTYSLALTLVSSAVAGLDTAKPVVIHAAGGLGQSSMLNVDYDSLVSQADLYFNKQVTASYLGMPIGNGRTGGLVWTEPTKLKTQVNRVDVFGHNGASSATSIHGDYFGAVGNLSVDFGGTVFPSNNVPQYLSMYNATENIQGTNLTAEVLAWSDQDVIAIQVNDTRSTPTPINIDLGMTRSGPLETKDNYSAASVISQNNGKIVLTQKFEEPTDTNLPINNFYNMSAAVIDVAGRTATASQVDAKTMRLSIPASTGSFTILIGSAASMNSADDVTAIAMAAVDTAKTTGYANIYASHTAWWHNYWAKSFVSFPAVQGTGYDKDYGSHFFNFYYLMASCFRGTYPAKFNGLLFNTANGGAQWGTEYWIFNDSRSYYGLETGNHSDLLDPFLNMINKNLGKYQTAAQQQWGAQGLYIPETSPFDGPEVLPDAIATSLQNSLLNGLDLTTAVKNFRSSRIAGADSRWTIDGTGGQWKSGWHSHLVYDAADVANMFWDRYLYTQDLNYLRNTAYPVIKGAAEFYRTFPNLKKGADNKYHIYKTGLAETIWGADDILNDLNYIRGLLPTAIKAAQLLNVDSNLIPMWQDIIDNLAPNPLSSDSNSILKRTRADGKPTYAMGRSPIIYLLQNAPTVWDEYQVELLDFDQVNLESKANGMNLTAWDLNMNTFETQQAYTNYMNGQIAGLGNRSWSRFMTDAARLGRSDMVKLGLASNLKQWESNMVTNPNRLPSTNGGNQTMSVQEDGVFVEGMQNGLLQSLAKGPGESPVIYAFGAWPTDIDAAFQLQAKKGFTVTASQRSQNIEFVEVYSSLGRMADVNNPWGASQSVDLYRNGVKAESLTGRLLSFQTAVGEDVVIVKTGTTPSQYQRTISYAKPIFVNAGKTTLQPRETTQLSLAGSNVSGTTISYSSSNSSVASVNSNGLVTANADGSTLITVTAMTGSTLLASGQITINVSSLVNDTDSGITYSGSFSYSNNRNLGDYANDVHQTSVNNNFFQYTFTGTGIDYIGVKNKNNDIGDQDVYIDGVFAQTVNGAAPSYAAQSVIYSNKSLAYGTHTIKVVKKSGNWMVLDGFKVYTETATFSADITAPTNQDVTLTIIYPDYATVKEYKVGDNGSWTAYIAPVVVSANDTVYARIKDAAGNMSNVTSYTVGNIDKAPPADATLSADVTALTNMDVTVTISYPSDVTVMEYKVGDKGAWTAYGAPVVVSENSTVYARGTDAAGNVSNETGYTVSNIDHIAPIDATLAIDTTAPTNEGVTVTISYPADASFMEYKVGASGAWTAYTAPVIVSDNDTVYARGIDAVGNVSNVTSITVSNIYKIAPVTNATLSPAAPNGKNSWYSTDVTASLSVSASVYGGSVTTEYQVNDGEWIVYTGSIPAFGDGTYKLGYRSKDQAGNLEQLKTVEFKVDKTAPALSVQLDKTSIWPANHKMVTINVLLNSSDTISNVGSVVLTSITSNQSDSSKGDIQADFGTAATSFSLRAEKSRIYTITYTATDKAGNKTVTTATVTVPHDQSGNN</sequence>
<dbReference type="Pfam" id="PF22124">
    <property type="entry name" value="Glyco_hydro_95_cat"/>
    <property type="match status" value="1"/>
</dbReference>
<dbReference type="InterPro" id="IPR008928">
    <property type="entry name" value="6-hairpin_glycosidase_sf"/>
</dbReference>
<protein>
    <recommendedName>
        <fullName evidence="2">BIG2 domain-containing protein</fullName>
    </recommendedName>
</protein>
<dbReference type="InterPro" id="IPR012341">
    <property type="entry name" value="6hp_glycosidase-like_sf"/>
</dbReference>
<organism evidence="3 4">
    <name type="scientific">Paenibacillus phytorum</name>
    <dbReference type="NCBI Taxonomy" id="2654977"/>
    <lineage>
        <taxon>Bacteria</taxon>
        <taxon>Bacillati</taxon>
        <taxon>Bacillota</taxon>
        <taxon>Bacilli</taxon>
        <taxon>Bacillales</taxon>
        <taxon>Paenibacillaceae</taxon>
        <taxon>Paenibacillus</taxon>
    </lineage>
</organism>
<dbReference type="RefSeq" id="WP_171649691.1">
    <property type="nucleotide sequence ID" value="NZ_WHOA01000259.1"/>
</dbReference>
<dbReference type="SUPFAM" id="SSF49373">
    <property type="entry name" value="Invasin/intimin cell-adhesion fragments"/>
    <property type="match status" value="1"/>
</dbReference>
<dbReference type="Gene3D" id="1.50.10.10">
    <property type="match status" value="1"/>
</dbReference>
<dbReference type="InterPro" id="IPR008964">
    <property type="entry name" value="Invasin/intimin_cell_adhesion"/>
</dbReference>
<dbReference type="Gene3D" id="2.60.40.1080">
    <property type="match status" value="1"/>
</dbReference>
<name>A0ABX1YAQ2_9BACL</name>
<reference evidence="3 4" key="1">
    <citation type="submission" date="2019-10" db="EMBL/GenBank/DDBJ databases">
        <title>Description of Paenibacillus terrestris sp. nov.</title>
        <authorList>
            <person name="Carlier A."/>
            <person name="Qi S."/>
        </authorList>
    </citation>
    <scope>NUCLEOTIDE SEQUENCE [LARGE SCALE GENOMIC DNA]</scope>
    <source>
        <strain evidence="3 4">LMG 31458</strain>
    </source>
</reference>
<dbReference type="Gene3D" id="2.60.120.260">
    <property type="entry name" value="Galactose-binding domain-like"/>
    <property type="match status" value="1"/>
</dbReference>
<gene>
    <name evidence="3" type="ORF">GC098_38360</name>
</gene>
<dbReference type="InterPro" id="IPR013783">
    <property type="entry name" value="Ig-like_fold"/>
</dbReference>
<dbReference type="InterPro" id="IPR003343">
    <property type="entry name" value="Big_2"/>
</dbReference>
<feature type="chain" id="PRO_5045657699" description="BIG2 domain-containing protein" evidence="1">
    <location>
        <begin position="24"/>
        <end position="1522"/>
    </location>
</feature>
<dbReference type="Pfam" id="PF02368">
    <property type="entry name" value="Big_2"/>
    <property type="match status" value="1"/>
</dbReference>
<comment type="caution">
    <text evidence="3">The sequence shown here is derived from an EMBL/GenBank/DDBJ whole genome shotgun (WGS) entry which is preliminary data.</text>
</comment>
<evidence type="ECO:0000313" key="4">
    <source>
        <dbReference type="Proteomes" id="UP000616779"/>
    </source>
</evidence>
<evidence type="ECO:0000259" key="2">
    <source>
        <dbReference type="SMART" id="SM00635"/>
    </source>
</evidence>
<feature type="domain" description="BIG2" evidence="2">
    <location>
        <begin position="876"/>
        <end position="953"/>
    </location>
</feature>
<dbReference type="SUPFAM" id="SSF48208">
    <property type="entry name" value="Six-hairpin glycosidases"/>
    <property type="match status" value="1"/>
</dbReference>
<dbReference type="EMBL" id="WHOA01000259">
    <property type="protein sequence ID" value="NOU77161.1"/>
    <property type="molecule type" value="Genomic_DNA"/>
</dbReference>